<evidence type="ECO:0000256" key="1">
    <source>
        <dbReference type="SAM" id="MobiDB-lite"/>
    </source>
</evidence>
<evidence type="ECO:0008006" key="4">
    <source>
        <dbReference type="Google" id="ProtNLM"/>
    </source>
</evidence>
<protein>
    <recommendedName>
        <fullName evidence="4">YbyB</fullName>
    </recommendedName>
</protein>
<comment type="caution">
    <text evidence="2">The sequence shown here is derived from an EMBL/GenBank/DDBJ whole genome shotgun (WGS) entry which is preliminary data.</text>
</comment>
<name>A0ABW6KB17_9BACI</name>
<gene>
    <name evidence="2" type="ORF">ACFYKX_12555</name>
</gene>
<sequence>MNKPKNSVLAGVGIGSILLLSVTPVRTKAISMAKRLKDKLSSSDSGGGTPPIEKAGHSNPHDLEDNKMLDEGATYSVKYYNKKEQA</sequence>
<organism evidence="2 3">
    <name type="scientific">Cytobacillus spartinae</name>
    <dbReference type="NCBI Taxonomy" id="3299023"/>
    <lineage>
        <taxon>Bacteria</taxon>
        <taxon>Bacillati</taxon>
        <taxon>Bacillota</taxon>
        <taxon>Bacilli</taxon>
        <taxon>Bacillales</taxon>
        <taxon>Bacillaceae</taxon>
        <taxon>Cytobacillus</taxon>
    </lineage>
</organism>
<dbReference type="Proteomes" id="UP001601059">
    <property type="component" value="Unassembled WGS sequence"/>
</dbReference>
<reference evidence="2 3" key="1">
    <citation type="submission" date="2024-08" db="EMBL/GenBank/DDBJ databases">
        <title>Two novel Cytobacillus novel species.</title>
        <authorList>
            <person name="Liu G."/>
        </authorList>
    </citation>
    <scope>NUCLEOTIDE SEQUENCE [LARGE SCALE GENOMIC DNA]</scope>
    <source>
        <strain evidence="2 3">FJAT-54145</strain>
    </source>
</reference>
<evidence type="ECO:0000313" key="3">
    <source>
        <dbReference type="Proteomes" id="UP001601059"/>
    </source>
</evidence>
<dbReference type="RefSeq" id="WP_389361393.1">
    <property type="nucleotide sequence ID" value="NZ_JBIACK010000005.1"/>
</dbReference>
<proteinExistence type="predicted"/>
<keyword evidence="3" id="KW-1185">Reference proteome</keyword>
<feature type="region of interest" description="Disordered" evidence="1">
    <location>
        <begin position="35"/>
        <end position="70"/>
    </location>
</feature>
<accession>A0ABW6KB17</accession>
<dbReference type="EMBL" id="JBIACK010000005">
    <property type="protein sequence ID" value="MFE8701428.1"/>
    <property type="molecule type" value="Genomic_DNA"/>
</dbReference>
<feature type="compositionally biased region" description="Basic and acidic residues" evidence="1">
    <location>
        <begin position="54"/>
        <end position="70"/>
    </location>
</feature>
<evidence type="ECO:0000313" key="2">
    <source>
        <dbReference type="EMBL" id="MFE8701428.1"/>
    </source>
</evidence>